<dbReference type="EMBL" id="SEWY01000001">
    <property type="protein sequence ID" value="TBH75268.1"/>
    <property type="molecule type" value="Genomic_DNA"/>
</dbReference>
<sequence>MDLIVSITAGLASSYFFLVFFLYQKKPIIAISENISLVKFNGEDNYTFKFVNLTPAVIFDVRVELTFYKPVGDFKGNNLQGSDIKLKDNFIAYIPRSNDNDYFNLHAMRLRTTDNLPDLWKDKSSFIRLTIIGKHALSGFNQVFVKDFLSVDCITTKKFQSGNYLTVK</sequence>
<feature type="transmembrane region" description="Helical" evidence="1">
    <location>
        <begin position="6"/>
        <end position="23"/>
    </location>
</feature>
<name>A0A4Q9BIU6_9BACT</name>
<proteinExistence type="predicted"/>
<gene>
    <name evidence="2" type="ORF">EWU20_01455</name>
</gene>
<dbReference type="AlphaFoldDB" id="A0A4Q9BIU6"/>
<accession>A0A4Q9BIU6</accession>
<protein>
    <submittedName>
        <fullName evidence="2">Uncharacterized protein</fullName>
    </submittedName>
</protein>
<dbReference type="RefSeq" id="WP_130922444.1">
    <property type="nucleotide sequence ID" value="NZ_JAANOM010000002.1"/>
</dbReference>
<evidence type="ECO:0000313" key="3">
    <source>
        <dbReference type="Proteomes" id="UP000293583"/>
    </source>
</evidence>
<keyword evidence="3" id="KW-1185">Reference proteome</keyword>
<keyword evidence="1" id="KW-0472">Membrane</keyword>
<evidence type="ECO:0000256" key="1">
    <source>
        <dbReference type="SAM" id="Phobius"/>
    </source>
</evidence>
<organism evidence="2 3">
    <name type="scientific">Aquirufa antheringensis</name>
    <dbReference type="NCBI Taxonomy" id="2516559"/>
    <lineage>
        <taxon>Bacteria</taxon>
        <taxon>Pseudomonadati</taxon>
        <taxon>Bacteroidota</taxon>
        <taxon>Cytophagia</taxon>
        <taxon>Cytophagales</taxon>
        <taxon>Flectobacillaceae</taxon>
        <taxon>Aquirufa</taxon>
    </lineage>
</organism>
<keyword evidence="1" id="KW-0812">Transmembrane</keyword>
<dbReference type="OrthoDB" id="1343876at2"/>
<reference evidence="2 3" key="1">
    <citation type="submission" date="2019-02" db="EMBL/GenBank/DDBJ databases">
        <title>Genome of a new Bacteroidetes strain.</title>
        <authorList>
            <person name="Pitt A."/>
        </authorList>
    </citation>
    <scope>NUCLEOTIDE SEQUENCE [LARGE SCALE GENOMIC DNA]</scope>
    <source>
        <strain evidence="2 3">103A-SOEBACH</strain>
    </source>
</reference>
<dbReference type="Proteomes" id="UP000293583">
    <property type="component" value="Unassembled WGS sequence"/>
</dbReference>
<keyword evidence="1" id="KW-1133">Transmembrane helix</keyword>
<comment type="caution">
    <text evidence="2">The sequence shown here is derived from an EMBL/GenBank/DDBJ whole genome shotgun (WGS) entry which is preliminary data.</text>
</comment>
<evidence type="ECO:0000313" key="2">
    <source>
        <dbReference type="EMBL" id="TBH75268.1"/>
    </source>
</evidence>